<evidence type="ECO:0000313" key="3">
    <source>
        <dbReference type="Proteomes" id="UP000023152"/>
    </source>
</evidence>
<proteinExistence type="predicted"/>
<reference evidence="2 3" key="1">
    <citation type="journal article" date="2013" name="Curr. Biol.">
        <title>The Genome of the Foraminiferan Reticulomyxa filosa.</title>
        <authorList>
            <person name="Glockner G."/>
            <person name="Hulsmann N."/>
            <person name="Schleicher M."/>
            <person name="Noegel A.A."/>
            <person name="Eichinger L."/>
            <person name="Gallinger C."/>
            <person name="Pawlowski J."/>
            <person name="Sierra R."/>
            <person name="Euteneuer U."/>
            <person name="Pillet L."/>
            <person name="Moustafa A."/>
            <person name="Platzer M."/>
            <person name="Groth M."/>
            <person name="Szafranski K."/>
            <person name="Schliwa M."/>
        </authorList>
    </citation>
    <scope>NUCLEOTIDE SEQUENCE [LARGE SCALE GENOMIC DNA]</scope>
</reference>
<evidence type="ECO:0000256" key="1">
    <source>
        <dbReference type="SAM" id="MobiDB-lite"/>
    </source>
</evidence>
<accession>X6MMI0</accession>
<feature type="region of interest" description="Disordered" evidence="1">
    <location>
        <begin position="1"/>
        <end position="81"/>
    </location>
</feature>
<feature type="compositionally biased region" description="Low complexity" evidence="1">
    <location>
        <begin position="37"/>
        <end position="50"/>
    </location>
</feature>
<dbReference type="EMBL" id="ASPP01019507">
    <property type="protein sequence ID" value="ETO15059.1"/>
    <property type="molecule type" value="Genomic_DNA"/>
</dbReference>
<feature type="compositionally biased region" description="Low complexity" evidence="1">
    <location>
        <begin position="1"/>
        <end position="28"/>
    </location>
</feature>
<comment type="caution">
    <text evidence="2">The sequence shown here is derived from an EMBL/GenBank/DDBJ whole genome shotgun (WGS) entry which is preliminary data.</text>
</comment>
<organism evidence="2 3">
    <name type="scientific">Reticulomyxa filosa</name>
    <dbReference type="NCBI Taxonomy" id="46433"/>
    <lineage>
        <taxon>Eukaryota</taxon>
        <taxon>Sar</taxon>
        <taxon>Rhizaria</taxon>
        <taxon>Retaria</taxon>
        <taxon>Foraminifera</taxon>
        <taxon>Monothalamids</taxon>
        <taxon>Reticulomyxidae</taxon>
        <taxon>Reticulomyxa</taxon>
    </lineage>
</organism>
<evidence type="ECO:0000313" key="2">
    <source>
        <dbReference type="EMBL" id="ETO15059.1"/>
    </source>
</evidence>
<name>X6MMI0_RETFI</name>
<keyword evidence="3" id="KW-1185">Reference proteome</keyword>
<gene>
    <name evidence="2" type="ORF">RFI_22305</name>
</gene>
<feature type="compositionally biased region" description="Basic and acidic residues" evidence="1">
    <location>
        <begin position="63"/>
        <end position="80"/>
    </location>
</feature>
<protein>
    <submittedName>
        <fullName evidence="2">Uncharacterized protein</fullName>
    </submittedName>
</protein>
<sequence length="140" mass="14941">MGNNTGSGPTNTGSGPTNTGSNSINTGNAPTNSDGVTTTTANNTTHNNQTGSTSSVNGGSELGKSKVAEKEKDKGSLETLREEEEQDLGFAISQKMTVHDFTFLKVVCIQRGSFFFLKKKGSSHIYVFVLWYVHKKNSCA</sequence>
<dbReference type="AlphaFoldDB" id="X6MMI0"/>
<dbReference type="Proteomes" id="UP000023152">
    <property type="component" value="Unassembled WGS sequence"/>
</dbReference>